<gene>
    <name evidence="2" type="ORF">LIER_09268</name>
</gene>
<feature type="compositionally biased region" description="Basic and acidic residues" evidence="1">
    <location>
        <begin position="46"/>
        <end position="61"/>
    </location>
</feature>
<protein>
    <submittedName>
        <fullName evidence="2">Uncharacterized protein</fullName>
    </submittedName>
</protein>
<sequence>MVVGVEGDDSPTPSSCATMKGGELGLGGDKVVVVESGEEENVEDVEGLKIGDKENKVKSDNNADDDEEEENGKDKPILVEGFVQIVATLCCIDKF</sequence>
<dbReference type="EMBL" id="BAABME010001564">
    <property type="protein sequence ID" value="GAA0150297.1"/>
    <property type="molecule type" value="Genomic_DNA"/>
</dbReference>
<evidence type="ECO:0000256" key="1">
    <source>
        <dbReference type="SAM" id="MobiDB-lite"/>
    </source>
</evidence>
<comment type="caution">
    <text evidence="2">The sequence shown here is derived from an EMBL/GenBank/DDBJ whole genome shotgun (WGS) entry which is preliminary data.</text>
</comment>
<dbReference type="AlphaFoldDB" id="A0AAV3PJV7"/>
<evidence type="ECO:0000313" key="3">
    <source>
        <dbReference type="Proteomes" id="UP001454036"/>
    </source>
</evidence>
<evidence type="ECO:0000313" key="2">
    <source>
        <dbReference type="EMBL" id="GAA0150297.1"/>
    </source>
</evidence>
<proteinExistence type="predicted"/>
<dbReference type="Proteomes" id="UP001454036">
    <property type="component" value="Unassembled WGS sequence"/>
</dbReference>
<reference evidence="2 3" key="1">
    <citation type="submission" date="2024-01" db="EMBL/GenBank/DDBJ databases">
        <title>The complete chloroplast genome sequence of Lithospermum erythrorhizon: insights into the phylogenetic relationship among Boraginaceae species and the maternal lineages of purple gromwells.</title>
        <authorList>
            <person name="Okada T."/>
            <person name="Watanabe K."/>
        </authorList>
    </citation>
    <scope>NUCLEOTIDE SEQUENCE [LARGE SCALE GENOMIC DNA]</scope>
</reference>
<name>A0AAV3PJV7_LITER</name>
<feature type="compositionally biased region" description="Acidic residues" evidence="1">
    <location>
        <begin position="62"/>
        <end position="71"/>
    </location>
</feature>
<feature type="region of interest" description="Disordered" evidence="1">
    <location>
        <begin position="1"/>
        <end position="22"/>
    </location>
</feature>
<feature type="region of interest" description="Disordered" evidence="1">
    <location>
        <begin position="37"/>
        <end position="76"/>
    </location>
</feature>
<organism evidence="2 3">
    <name type="scientific">Lithospermum erythrorhizon</name>
    <name type="common">Purple gromwell</name>
    <name type="synonym">Lithospermum officinale var. erythrorhizon</name>
    <dbReference type="NCBI Taxonomy" id="34254"/>
    <lineage>
        <taxon>Eukaryota</taxon>
        <taxon>Viridiplantae</taxon>
        <taxon>Streptophyta</taxon>
        <taxon>Embryophyta</taxon>
        <taxon>Tracheophyta</taxon>
        <taxon>Spermatophyta</taxon>
        <taxon>Magnoliopsida</taxon>
        <taxon>eudicotyledons</taxon>
        <taxon>Gunneridae</taxon>
        <taxon>Pentapetalae</taxon>
        <taxon>asterids</taxon>
        <taxon>lamiids</taxon>
        <taxon>Boraginales</taxon>
        <taxon>Boraginaceae</taxon>
        <taxon>Boraginoideae</taxon>
        <taxon>Lithospermeae</taxon>
        <taxon>Lithospermum</taxon>
    </lineage>
</organism>
<keyword evidence="3" id="KW-1185">Reference proteome</keyword>
<accession>A0AAV3PJV7</accession>